<name>A0A2S6IHA4_9FLAO</name>
<keyword evidence="1" id="KW-1133">Transmembrane helix</keyword>
<reference evidence="2 3" key="1">
    <citation type="submission" date="2018-02" db="EMBL/GenBank/DDBJ databases">
        <title>Genomic Encyclopedia of Archaeal and Bacterial Type Strains, Phase II (KMG-II): from individual species to whole genera.</title>
        <authorList>
            <person name="Goeker M."/>
        </authorList>
    </citation>
    <scope>NUCLEOTIDE SEQUENCE [LARGE SCALE GENOMIC DNA]</scope>
    <source>
        <strain evidence="2 3">DSM 16809</strain>
    </source>
</reference>
<feature type="transmembrane region" description="Helical" evidence="1">
    <location>
        <begin position="15"/>
        <end position="34"/>
    </location>
</feature>
<dbReference type="Proteomes" id="UP000239002">
    <property type="component" value="Unassembled WGS sequence"/>
</dbReference>
<dbReference type="AlphaFoldDB" id="A0A2S6IHA4"/>
<comment type="caution">
    <text evidence="2">The sequence shown here is derived from an EMBL/GenBank/DDBJ whole genome shotgun (WGS) entry which is preliminary data.</text>
</comment>
<dbReference type="RefSeq" id="WP_245890711.1">
    <property type="nucleotide sequence ID" value="NZ_MQVW01000024.1"/>
</dbReference>
<proteinExistence type="predicted"/>
<evidence type="ECO:0000313" key="3">
    <source>
        <dbReference type="Proteomes" id="UP000239002"/>
    </source>
</evidence>
<gene>
    <name evidence="2" type="ORF">LY01_02371</name>
</gene>
<feature type="transmembrane region" description="Helical" evidence="1">
    <location>
        <begin position="46"/>
        <end position="63"/>
    </location>
</feature>
<evidence type="ECO:0000256" key="1">
    <source>
        <dbReference type="SAM" id="Phobius"/>
    </source>
</evidence>
<evidence type="ECO:0000313" key="2">
    <source>
        <dbReference type="EMBL" id="PPK93588.1"/>
    </source>
</evidence>
<keyword evidence="1" id="KW-0812">Transmembrane</keyword>
<sequence length="153" mass="17952">MGKILYKETQKFNQWWLWLIVISLFLIPILQFNWSEDLLGQFTTDKIIPSILPVVILVLFLTLKMTTVITEDKITVRYIPFVRKEFNWSELSFAQVIDYGFIGGWGIRFWTSYGTVYNVRGSKGLHIKTASNQYVIGTQKEKELRSTIEHLLK</sequence>
<keyword evidence="3" id="KW-1185">Reference proteome</keyword>
<accession>A0A2S6IHA4</accession>
<keyword evidence="1" id="KW-0472">Membrane</keyword>
<protein>
    <recommendedName>
        <fullName evidence="4">PH (Pleckstrin Homology) domain-containing protein</fullName>
    </recommendedName>
</protein>
<dbReference type="EMBL" id="PTJE01000006">
    <property type="protein sequence ID" value="PPK93588.1"/>
    <property type="molecule type" value="Genomic_DNA"/>
</dbReference>
<evidence type="ECO:0008006" key="4">
    <source>
        <dbReference type="Google" id="ProtNLM"/>
    </source>
</evidence>
<organism evidence="2 3">
    <name type="scientific">Nonlabens xylanidelens</name>
    <dbReference type="NCBI Taxonomy" id="191564"/>
    <lineage>
        <taxon>Bacteria</taxon>
        <taxon>Pseudomonadati</taxon>
        <taxon>Bacteroidota</taxon>
        <taxon>Flavobacteriia</taxon>
        <taxon>Flavobacteriales</taxon>
        <taxon>Flavobacteriaceae</taxon>
        <taxon>Nonlabens</taxon>
    </lineage>
</organism>